<name>A0A3B0Y0H7_9ZZZZ</name>
<evidence type="ECO:0000313" key="1">
    <source>
        <dbReference type="EMBL" id="VAW61896.1"/>
    </source>
</evidence>
<organism evidence="1">
    <name type="scientific">hydrothermal vent metagenome</name>
    <dbReference type="NCBI Taxonomy" id="652676"/>
    <lineage>
        <taxon>unclassified sequences</taxon>
        <taxon>metagenomes</taxon>
        <taxon>ecological metagenomes</taxon>
    </lineage>
</organism>
<accession>A0A3B0Y0H7</accession>
<reference evidence="1" key="1">
    <citation type="submission" date="2018-06" db="EMBL/GenBank/DDBJ databases">
        <authorList>
            <person name="Zhirakovskaya E."/>
        </authorList>
    </citation>
    <scope>NUCLEOTIDE SEQUENCE</scope>
</reference>
<sequence length="122" mass="14273">MIKTFFSILLFTFYSSTLYGAEHNQVKIKTVDIHDKPFNVQTVRWWHADNRTIKQTLNCNKKECDEWLLTLPPFEHIIISADASTANPKDRSCWKLYHGEVSLTAPLKEIKIVMHYNNMACK</sequence>
<protein>
    <submittedName>
        <fullName evidence="1">Uncharacterized protein</fullName>
    </submittedName>
</protein>
<dbReference type="AlphaFoldDB" id="A0A3B0Y0H7"/>
<proteinExistence type="predicted"/>
<dbReference type="EMBL" id="UOFH01000199">
    <property type="protein sequence ID" value="VAW61896.1"/>
    <property type="molecule type" value="Genomic_DNA"/>
</dbReference>
<gene>
    <name evidence="1" type="ORF">MNBD_GAMMA08-2263</name>
</gene>